<dbReference type="PANTHER" id="PTHR11941:SF54">
    <property type="entry name" value="ENOYL-COA HYDRATASE, MITOCHONDRIAL"/>
    <property type="match status" value="1"/>
</dbReference>
<dbReference type="PANTHER" id="PTHR11941">
    <property type="entry name" value="ENOYL-COA HYDRATASE-RELATED"/>
    <property type="match status" value="1"/>
</dbReference>
<dbReference type="Gene3D" id="3.90.226.10">
    <property type="entry name" value="2-enoyl-CoA Hydratase, Chain A, domain 1"/>
    <property type="match status" value="1"/>
</dbReference>
<organism evidence="4">
    <name type="scientific">uncultured Acidobacteriota bacterium</name>
    <dbReference type="NCBI Taxonomy" id="171953"/>
    <lineage>
        <taxon>Bacteria</taxon>
        <taxon>Pseudomonadati</taxon>
        <taxon>Acidobacteriota</taxon>
        <taxon>environmental samples</taxon>
    </lineage>
</organism>
<gene>
    <name evidence="4" type="ORF">HGMM_F34F02C32</name>
</gene>
<dbReference type="GO" id="GO:0006635">
    <property type="term" value="P:fatty acid beta-oxidation"/>
    <property type="evidence" value="ECO:0007669"/>
    <property type="project" value="TreeGrafter"/>
</dbReference>
<keyword evidence="2" id="KW-0456">Lyase</keyword>
<sequence>MSEPMILSERRDRILRLTLNRPPLNILNIPMLQELQRALERVNEDVHIVLLESGIERAFSAGADVADHVPERVEEMLTGLHRAIARLLEMEAISVAVVRGHCLGGGMELAMSCDFLIAGESARFGQPEIHLGCFPPVAAVLLPQLIGPRRATELILTGKTISAREAEAMGVVTRVVPDDQVAQAVEELLGELSRKSPVVLKLTKRALRYGRALDPTTALRAVERLYLDELMATEDAREGIRAFLEKRTPVWVGR</sequence>
<protein>
    <submittedName>
        <fullName evidence="4">Enoyl-CoA hydratase</fullName>
    </submittedName>
</protein>
<dbReference type="SUPFAM" id="SSF52096">
    <property type="entry name" value="ClpP/crotonase"/>
    <property type="match status" value="1"/>
</dbReference>
<dbReference type="FunFam" id="1.10.12.10:FF:000001">
    <property type="entry name" value="Probable enoyl-CoA hydratase, mitochondrial"/>
    <property type="match status" value="1"/>
</dbReference>
<dbReference type="AlphaFoldDB" id="H5SIV9"/>
<evidence type="ECO:0000256" key="2">
    <source>
        <dbReference type="ARBA" id="ARBA00023239"/>
    </source>
</evidence>
<accession>H5SIV9</accession>
<reference evidence="4" key="1">
    <citation type="journal article" date="2005" name="Environ. Microbiol.">
        <title>Genetic and functional properties of uncultivated thermophilic crenarchaeotes from a subsurface gold mine as revealed by analysis of genome fragments.</title>
        <authorList>
            <person name="Nunoura T."/>
            <person name="Hirayama H."/>
            <person name="Takami H."/>
            <person name="Oida H."/>
            <person name="Nishi S."/>
            <person name="Shimamura S."/>
            <person name="Suzuki Y."/>
            <person name="Inagaki F."/>
            <person name="Takai K."/>
            <person name="Nealson K.H."/>
            <person name="Horikoshi K."/>
        </authorList>
    </citation>
    <scope>NUCLEOTIDE SEQUENCE</scope>
</reference>
<dbReference type="EMBL" id="AP011737">
    <property type="protein sequence ID" value="BAL56095.1"/>
    <property type="molecule type" value="Genomic_DNA"/>
</dbReference>
<evidence type="ECO:0000256" key="1">
    <source>
        <dbReference type="ARBA" id="ARBA00005254"/>
    </source>
</evidence>
<dbReference type="InterPro" id="IPR001753">
    <property type="entry name" value="Enoyl-CoA_hydra/iso"/>
</dbReference>
<evidence type="ECO:0000313" key="4">
    <source>
        <dbReference type="EMBL" id="BAL56095.1"/>
    </source>
</evidence>
<evidence type="ECO:0000256" key="3">
    <source>
        <dbReference type="RuleBase" id="RU003707"/>
    </source>
</evidence>
<dbReference type="InterPro" id="IPR018376">
    <property type="entry name" value="Enoyl-CoA_hyd/isom_CS"/>
</dbReference>
<dbReference type="Gene3D" id="1.10.12.10">
    <property type="entry name" value="Lyase 2-enoyl-coa Hydratase, Chain A, domain 2"/>
    <property type="match status" value="1"/>
</dbReference>
<proteinExistence type="inferred from homology"/>
<dbReference type="InterPro" id="IPR029045">
    <property type="entry name" value="ClpP/crotonase-like_dom_sf"/>
</dbReference>
<comment type="similarity">
    <text evidence="1 3">Belongs to the enoyl-CoA hydratase/isomerase family.</text>
</comment>
<dbReference type="GO" id="GO:0016836">
    <property type="term" value="F:hydro-lyase activity"/>
    <property type="evidence" value="ECO:0007669"/>
    <property type="project" value="UniProtKB-ARBA"/>
</dbReference>
<reference evidence="4" key="2">
    <citation type="journal article" date="2012" name="PLoS ONE">
        <title>A Deeply Branching Thermophilic Bacterium with an Ancient Acetyl-CoA Pathway Dominates a Subsurface Ecosystem.</title>
        <authorList>
            <person name="Takami H."/>
            <person name="Noguchi H."/>
            <person name="Takaki Y."/>
            <person name="Uchiyama I."/>
            <person name="Toyoda A."/>
            <person name="Nishi S."/>
            <person name="Chee G.-J."/>
            <person name="Arai W."/>
            <person name="Nunoura T."/>
            <person name="Itoh T."/>
            <person name="Hattori M."/>
            <person name="Takai K."/>
        </authorList>
    </citation>
    <scope>NUCLEOTIDE SEQUENCE</scope>
</reference>
<dbReference type="InterPro" id="IPR014748">
    <property type="entry name" value="Enoyl-CoA_hydra_C"/>
</dbReference>
<dbReference type="PROSITE" id="PS00166">
    <property type="entry name" value="ENOYL_COA_HYDRATASE"/>
    <property type="match status" value="1"/>
</dbReference>
<dbReference type="CDD" id="cd06558">
    <property type="entry name" value="crotonase-like"/>
    <property type="match status" value="1"/>
</dbReference>
<name>H5SIV9_9BACT</name>
<dbReference type="Pfam" id="PF00378">
    <property type="entry name" value="ECH_1"/>
    <property type="match status" value="1"/>
</dbReference>